<evidence type="ECO:0000256" key="4">
    <source>
        <dbReference type="ARBA" id="ARBA00022679"/>
    </source>
</evidence>
<dbReference type="PIRSF" id="PIRSF003078">
    <property type="entry name" value="GidB"/>
    <property type="match status" value="1"/>
</dbReference>
<keyword evidence="4 6" id="KW-0808">Transferase</keyword>
<dbReference type="RefSeq" id="WP_145021014.1">
    <property type="nucleotide sequence ID" value="NZ_VLLN01000008.1"/>
</dbReference>
<keyword evidence="1 6" id="KW-0963">Cytoplasm</keyword>
<feature type="binding site" evidence="6">
    <location>
        <position position="83"/>
    </location>
    <ligand>
        <name>S-adenosyl-L-methionine</name>
        <dbReference type="ChEBI" id="CHEBI:59789"/>
    </ligand>
</feature>
<comment type="caution">
    <text evidence="6">Lacks conserved residue(s) required for the propagation of feature annotation.</text>
</comment>
<keyword evidence="2 6" id="KW-0698">rRNA processing</keyword>
<feature type="binding site" evidence="6">
    <location>
        <position position="146"/>
    </location>
    <ligand>
        <name>S-adenosyl-L-methionine</name>
        <dbReference type="ChEBI" id="CHEBI:59789"/>
    </ligand>
</feature>
<dbReference type="PANTHER" id="PTHR31760">
    <property type="entry name" value="S-ADENOSYL-L-METHIONINE-DEPENDENT METHYLTRANSFERASES SUPERFAMILY PROTEIN"/>
    <property type="match status" value="1"/>
</dbReference>
<dbReference type="SUPFAM" id="SSF53335">
    <property type="entry name" value="S-adenosyl-L-methionine-dependent methyltransferases"/>
    <property type="match status" value="1"/>
</dbReference>
<dbReference type="EMBL" id="VLLN01000008">
    <property type="protein sequence ID" value="TWJ19523.1"/>
    <property type="molecule type" value="Genomic_DNA"/>
</dbReference>
<feature type="binding site" evidence="6">
    <location>
        <position position="78"/>
    </location>
    <ligand>
        <name>S-adenosyl-L-methionine</name>
        <dbReference type="ChEBI" id="CHEBI:59789"/>
    </ligand>
</feature>
<protein>
    <recommendedName>
        <fullName evidence="6">Ribosomal RNA small subunit methyltransferase G</fullName>
        <ecNumber evidence="6">2.1.1.-</ecNumber>
    </recommendedName>
    <alternativeName>
        <fullName evidence="6">16S rRNA 7-methylguanosine methyltransferase</fullName>
        <shortName evidence="6">16S rRNA m7G methyltransferase</shortName>
    </alternativeName>
</protein>
<name>A0A562VNF5_9BACT</name>
<comment type="similarity">
    <text evidence="6">Belongs to the methyltransferase superfamily. RNA methyltransferase RsmG family.</text>
</comment>
<dbReference type="GO" id="GO:0070043">
    <property type="term" value="F:rRNA (guanine-N7-)-methyltransferase activity"/>
    <property type="evidence" value="ECO:0007669"/>
    <property type="project" value="UniProtKB-UniRule"/>
</dbReference>
<dbReference type="OrthoDB" id="9808773at2"/>
<dbReference type="NCBIfam" id="TIGR00138">
    <property type="entry name" value="rsmG_gidB"/>
    <property type="match status" value="1"/>
</dbReference>
<dbReference type="HAMAP" id="MF_00074">
    <property type="entry name" value="16SrRNA_methyltr_G"/>
    <property type="match status" value="1"/>
</dbReference>
<evidence type="ECO:0000256" key="2">
    <source>
        <dbReference type="ARBA" id="ARBA00022552"/>
    </source>
</evidence>
<dbReference type="InterPro" id="IPR029063">
    <property type="entry name" value="SAM-dependent_MTases_sf"/>
</dbReference>
<organism evidence="7 8">
    <name type="scientific">Geobacter argillaceus</name>
    <dbReference type="NCBI Taxonomy" id="345631"/>
    <lineage>
        <taxon>Bacteria</taxon>
        <taxon>Pseudomonadati</taxon>
        <taxon>Thermodesulfobacteriota</taxon>
        <taxon>Desulfuromonadia</taxon>
        <taxon>Geobacterales</taxon>
        <taxon>Geobacteraceae</taxon>
        <taxon>Geobacter</taxon>
    </lineage>
</organism>
<dbReference type="EC" id="2.1.1.-" evidence="6"/>
<comment type="subcellular location">
    <subcellularLocation>
        <location evidence="6">Cytoplasm</location>
    </subcellularLocation>
</comment>
<dbReference type="InterPro" id="IPR003682">
    <property type="entry name" value="rRNA_ssu_MeTfrase_G"/>
</dbReference>
<evidence type="ECO:0000256" key="6">
    <source>
        <dbReference type="HAMAP-Rule" id="MF_00074"/>
    </source>
</evidence>
<reference evidence="7 8" key="1">
    <citation type="submission" date="2019-07" db="EMBL/GenBank/DDBJ databases">
        <title>Genomic Encyclopedia of Archaeal and Bacterial Type Strains, Phase II (KMG-II): from individual species to whole genera.</title>
        <authorList>
            <person name="Goeker M."/>
        </authorList>
    </citation>
    <scope>NUCLEOTIDE SEQUENCE [LARGE SCALE GENOMIC DNA]</scope>
    <source>
        <strain evidence="7 8">ATCC BAA-1139</strain>
    </source>
</reference>
<dbReference type="Proteomes" id="UP000319449">
    <property type="component" value="Unassembled WGS sequence"/>
</dbReference>
<accession>A0A562VNF5</accession>
<gene>
    <name evidence="6" type="primary">rsmG</name>
    <name evidence="7" type="ORF">JN12_01640</name>
</gene>
<dbReference type="GO" id="GO:0005829">
    <property type="term" value="C:cytosol"/>
    <property type="evidence" value="ECO:0007669"/>
    <property type="project" value="TreeGrafter"/>
</dbReference>
<dbReference type="AlphaFoldDB" id="A0A562VNF5"/>
<keyword evidence="5 6" id="KW-0949">S-adenosyl-L-methionine</keyword>
<keyword evidence="3 6" id="KW-0489">Methyltransferase</keyword>
<proteinExistence type="inferred from homology"/>
<evidence type="ECO:0000313" key="7">
    <source>
        <dbReference type="EMBL" id="TWJ19523.1"/>
    </source>
</evidence>
<evidence type="ECO:0000256" key="3">
    <source>
        <dbReference type="ARBA" id="ARBA00022603"/>
    </source>
</evidence>
<dbReference type="PANTHER" id="PTHR31760:SF0">
    <property type="entry name" value="S-ADENOSYL-L-METHIONINE-DEPENDENT METHYLTRANSFERASES SUPERFAMILY PROTEIN"/>
    <property type="match status" value="1"/>
</dbReference>
<evidence type="ECO:0000256" key="1">
    <source>
        <dbReference type="ARBA" id="ARBA00022490"/>
    </source>
</evidence>
<evidence type="ECO:0000256" key="5">
    <source>
        <dbReference type="ARBA" id="ARBA00022691"/>
    </source>
</evidence>
<dbReference type="CDD" id="cd02440">
    <property type="entry name" value="AdoMet_MTases"/>
    <property type="match status" value="1"/>
</dbReference>
<dbReference type="Gene3D" id="3.40.50.150">
    <property type="entry name" value="Vaccinia Virus protein VP39"/>
    <property type="match status" value="1"/>
</dbReference>
<keyword evidence="8" id="KW-1185">Reference proteome</keyword>
<evidence type="ECO:0000313" key="8">
    <source>
        <dbReference type="Proteomes" id="UP000319449"/>
    </source>
</evidence>
<comment type="caution">
    <text evidence="7">The sequence shown here is derived from an EMBL/GenBank/DDBJ whole genome shotgun (WGS) entry which is preliminary data.</text>
</comment>
<comment type="function">
    <text evidence="6">Specifically methylates the N7 position of a guanine in 16S rRNA.</text>
</comment>
<sequence length="223" mass="23905">MTGSWQEILAAGMSGMGRPLDADQISCFALFVDELKRWNKRINLTAITSDREIVVKHLLDSLTLTSILPSTGRLLDIGSGGGFPAIPLAIVLPGLSITSVDAVGKKITFQRHIGRLLSLTNLTAIHARAETLADSDPGGFDWIVSRAFSSIPLFARLALPVLKQDGTIVAMKGRDGEQEAAAAESELAEMGLRVDRVNTLHLPGDNATRTLVLIRKDGKGRPS</sequence>
<feature type="binding site" evidence="6">
    <location>
        <begin position="129"/>
        <end position="130"/>
    </location>
    <ligand>
        <name>S-adenosyl-L-methionine</name>
        <dbReference type="ChEBI" id="CHEBI:59789"/>
    </ligand>
</feature>
<dbReference type="Pfam" id="PF02527">
    <property type="entry name" value="GidB"/>
    <property type="match status" value="1"/>
</dbReference>